<protein>
    <recommendedName>
        <fullName evidence="1">Integrase core domain-containing protein</fullName>
    </recommendedName>
</protein>
<dbReference type="AlphaFoldDB" id="A0A165RKX3"/>
<organism evidence="2 3">
    <name type="scientific">Daedalea quercina L-15889</name>
    <dbReference type="NCBI Taxonomy" id="1314783"/>
    <lineage>
        <taxon>Eukaryota</taxon>
        <taxon>Fungi</taxon>
        <taxon>Dikarya</taxon>
        <taxon>Basidiomycota</taxon>
        <taxon>Agaricomycotina</taxon>
        <taxon>Agaricomycetes</taxon>
        <taxon>Polyporales</taxon>
        <taxon>Fomitopsis</taxon>
    </lineage>
</organism>
<dbReference type="InterPro" id="IPR058913">
    <property type="entry name" value="Integrase_dom_put"/>
</dbReference>
<keyword evidence="3" id="KW-1185">Reference proteome</keyword>
<dbReference type="Proteomes" id="UP000076727">
    <property type="component" value="Unassembled WGS sequence"/>
</dbReference>
<accession>A0A165RKX3</accession>
<gene>
    <name evidence="2" type="ORF">DAEQUDRAFT_666931</name>
</gene>
<dbReference type="OrthoDB" id="2793715at2759"/>
<evidence type="ECO:0000313" key="3">
    <source>
        <dbReference type="Proteomes" id="UP000076727"/>
    </source>
</evidence>
<dbReference type="STRING" id="1314783.A0A165RKX3"/>
<dbReference type="Pfam" id="PF24764">
    <property type="entry name" value="rva_4"/>
    <property type="match status" value="1"/>
</dbReference>
<sequence length="226" mass="25372">MYLILFKHVAIFPPDDLHNIQTNLATMQFDVQMRYREALDQSHHGRPTILTKVHGHGRGRPRYAIDRGWLAWAYQHRTTSGNAQFLQVSRWVVRNALLEYGITSPQAPPLPLASQADTSTSAAPPAAALYTGPLSVLTDTELDDLLFHLHQHYIRAGVAMLDGMLQRLGHQIPRQCIRQSLIIIHGFINGYSRLIIGLRAHNNNCAATVLLLFLEAAYIYGVPSHL</sequence>
<reference evidence="2 3" key="1">
    <citation type="journal article" date="2016" name="Mol. Biol. Evol.">
        <title>Comparative Genomics of Early-Diverging Mushroom-Forming Fungi Provides Insights into the Origins of Lignocellulose Decay Capabilities.</title>
        <authorList>
            <person name="Nagy L.G."/>
            <person name="Riley R."/>
            <person name="Tritt A."/>
            <person name="Adam C."/>
            <person name="Daum C."/>
            <person name="Floudas D."/>
            <person name="Sun H."/>
            <person name="Yadav J.S."/>
            <person name="Pangilinan J."/>
            <person name="Larsson K.H."/>
            <person name="Matsuura K."/>
            <person name="Barry K."/>
            <person name="Labutti K."/>
            <person name="Kuo R."/>
            <person name="Ohm R.A."/>
            <person name="Bhattacharya S.S."/>
            <person name="Shirouzu T."/>
            <person name="Yoshinaga Y."/>
            <person name="Martin F.M."/>
            <person name="Grigoriev I.V."/>
            <person name="Hibbett D.S."/>
        </authorList>
    </citation>
    <scope>NUCLEOTIDE SEQUENCE [LARGE SCALE GENOMIC DNA]</scope>
    <source>
        <strain evidence="2 3">L-15889</strain>
    </source>
</reference>
<dbReference type="EMBL" id="KV429048">
    <property type="protein sequence ID" value="KZT70888.1"/>
    <property type="molecule type" value="Genomic_DNA"/>
</dbReference>
<evidence type="ECO:0000259" key="1">
    <source>
        <dbReference type="Pfam" id="PF24764"/>
    </source>
</evidence>
<proteinExistence type="predicted"/>
<name>A0A165RKX3_9APHY</name>
<evidence type="ECO:0000313" key="2">
    <source>
        <dbReference type="EMBL" id="KZT70888.1"/>
    </source>
</evidence>
<feature type="non-terminal residue" evidence="2">
    <location>
        <position position="226"/>
    </location>
</feature>
<feature type="domain" description="Integrase core" evidence="1">
    <location>
        <begin position="182"/>
        <end position="225"/>
    </location>
</feature>